<evidence type="ECO:0000313" key="2">
    <source>
        <dbReference type="EMBL" id="GFX86446.1"/>
    </source>
</evidence>
<accession>A0A8X6UNW3</accession>
<sequence>MKTEKRPTTSCSPQRVDPGGGEPRDWSLPRTSLALAVPSDKEIPTGHGKGPSACRSRRLRRNLRMSGGNWTGVDCSPGLIYRWEI</sequence>
<dbReference type="EMBL" id="BMAU01021007">
    <property type="protein sequence ID" value="GFX86446.1"/>
    <property type="molecule type" value="Genomic_DNA"/>
</dbReference>
<evidence type="ECO:0000313" key="3">
    <source>
        <dbReference type="Proteomes" id="UP000887159"/>
    </source>
</evidence>
<keyword evidence="3" id="KW-1185">Reference proteome</keyword>
<comment type="caution">
    <text evidence="2">The sequence shown here is derived from an EMBL/GenBank/DDBJ whole genome shotgun (WGS) entry which is preliminary data.</text>
</comment>
<dbReference type="AlphaFoldDB" id="A0A8X6UNW3"/>
<evidence type="ECO:0000256" key="1">
    <source>
        <dbReference type="SAM" id="MobiDB-lite"/>
    </source>
</evidence>
<name>A0A8X6UNW3_TRICX</name>
<gene>
    <name evidence="2" type="ORF">TNCV_2563351</name>
</gene>
<reference evidence="2" key="1">
    <citation type="submission" date="2020-08" db="EMBL/GenBank/DDBJ databases">
        <title>Multicomponent nature underlies the extraordinary mechanical properties of spider dragline silk.</title>
        <authorList>
            <person name="Kono N."/>
            <person name="Nakamura H."/>
            <person name="Mori M."/>
            <person name="Yoshida Y."/>
            <person name="Ohtoshi R."/>
            <person name="Malay A.D."/>
            <person name="Moran D.A.P."/>
            <person name="Tomita M."/>
            <person name="Numata K."/>
            <person name="Arakawa K."/>
        </authorList>
    </citation>
    <scope>NUCLEOTIDE SEQUENCE</scope>
</reference>
<dbReference type="Proteomes" id="UP000887159">
    <property type="component" value="Unassembled WGS sequence"/>
</dbReference>
<feature type="region of interest" description="Disordered" evidence="1">
    <location>
        <begin position="1"/>
        <end position="29"/>
    </location>
</feature>
<organism evidence="2 3">
    <name type="scientific">Trichonephila clavipes</name>
    <name type="common">Golden silk orbweaver</name>
    <name type="synonym">Nephila clavipes</name>
    <dbReference type="NCBI Taxonomy" id="2585209"/>
    <lineage>
        <taxon>Eukaryota</taxon>
        <taxon>Metazoa</taxon>
        <taxon>Ecdysozoa</taxon>
        <taxon>Arthropoda</taxon>
        <taxon>Chelicerata</taxon>
        <taxon>Arachnida</taxon>
        <taxon>Araneae</taxon>
        <taxon>Araneomorphae</taxon>
        <taxon>Entelegynae</taxon>
        <taxon>Araneoidea</taxon>
        <taxon>Nephilidae</taxon>
        <taxon>Trichonephila</taxon>
    </lineage>
</organism>
<protein>
    <submittedName>
        <fullName evidence="2">Uncharacterized protein</fullName>
    </submittedName>
</protein>
<proteinExistence type="predicted"/>